<dbReference type="AlphaFoldDB" id="A0A0L7R754"/>
<dbReference type="EMBL" id="KQ414646">
    <property type="protein sequence ID" value="KOC66586.1"/>
    <property type="molecule type" value="Genomic_DNA"/>
</dbReference>
<evidence type="ECO:0000313" key="2">
    <source>
        <dbReference type="Proteomes" id="UP000053825"/>
    </source>
</evidence>
<protein>
    <submittedName>
        <fullName evidence="1">Uncharacterized protein</fullName>
    </submittedName>
</protein>
<name>A0A0L7R754_9HYME</name>
<sequence>MTRGMWPTVYLENSNRSIRGPLLSTLFANNVNTFRYGATREERQRQLTARVLHERRSVVVYDRGALYFRRRRRDSDTGGGRDRYHCSHSGTIFDGDLYRLQAPKEERFEEEAKIENATAVSREKEERERGCEILGIEHVSDRCQRR</sequence>
<dbReference type="Proteomes" id="UP000053825">
    <property type="component" value="Unassembled WGS sequence"/>
</dbReference>
<gene>
    <name evidence="1" type="ORF">WH47_08979</name>
</gene>
<keyword evidence="2" id="KW-1185">Reference proteome</keyword>
<proteinExistence type="predicted"/>
<accession>A0A0L7R754</accession>
<evidence type="ECO:0000313" key="1">
    <source>
        <dbReference type="EMBL" id="KOC66586.1"/>
    </source>
</evidence>
<organism evidence="1 2">
    <name type="scientific">Habropoda laboriosa</name>
    <dbReference type="NCBI Taxonomy" id="597456"/>
    <lineage>
        <taxon>Eukaryota</taxon>
        <taxon>Metazoa</taxon>
        <taxon>Ecdysozoa</taxon>
        <taxon>Arthropoda</taxon>
        <taxon>Hexapoda</taxon>
        <taxon>Insecta</taxon>
        <taxon>Pterygota</taxon>
        <taxon>Neoptera</taxon>
        <taxon>Endopterygota</taxon>
        <taxon>Hymenoptera</taxon>
        <taxon>Apocrita</taxon>
        <taxon>Aculeata</taxon>
        <taxon>Apoidea</taxon>
        <taxon>Anthophila</taxon>
        <taxon>Apidae</taxon>
        <taxon>Habropoda</taxon>
    </lineage>
</organism>
<reference evidence="1 2" key="1">
    <citation type="submission" date="2015-07" db="EMBL/GenBank/DDBJ databases">
        <title>The genome of Habropoda laboriosa.</title>
        <authorList>
            <person name="Pan H."/>
            <person name="Kapheim K."/>
        </authorList>
    </citation>
    <scope>NUCLEOTIDE SEQUENCE [LARGE SCALE GENOMIC DNA]</scope>
    <source>
        <strain evidence="1">0110345459</strain>
    </source>
</reference>